<dbReference type="PATRIC" id="fig|1300342.3.peg.581"/>
<dbReference type="PANTHER" id="PTHR30329">
    <property type="entry name" value="STATOR ELEMENT OF FLAGELLAR MOTOR COMPLEX"/>
    <property type="match status" value="1"/>
</dbReference>
<reference evidence="8 9" key="1">
    <citation type="submission" date="2016-04" db="EMBL/GenBank/DDBJ databases">
        <title>Complete genome sequence of Dokdonella koreensis DS-123T.</title>
        <authorList>
            <person name="Kim J.F."/>
            <person name="Lee H."/>
            <person name="Kwak M.-J."/>
        </authorList>
    </citation>
    <scope>NUCLEOTIDE SEQUENCE [LARGE SCALE GENOMIC DNA]</scope>
    <source>
        <strain evidence="8 9">DS-123</strain>
    </source>
</reference>
<dbReference type="Proteomes" id="UP000076830">
    <property type="component" value="Chromosome"/>
</dbReference>
<evidence type="ECO:0000256" key="6">
    <source>
        <dbReference type="SAM" id="SignalP"/>
    </source>
</evidence>
<evidence type="ECO:0000256" key="2">
    <source>
        <dbReference type="ARBA" id="ARBA00023136"/>
    </source>
</evidence>
<dbReference type="PROSITE" id="PS51123">
    <property type="entry name" value="OMPA_2"/>
    <property type="match status" value="1"/>
</dbReference>
<feature type="compositionally biased region" description="Basic and acidic residues" evidence="5">
    <location>
        <begin position="318"/>
        <end position="332"/>
    </location>
</feature>
<gene>
    <name evidence="8" type="ORF">I596_591</name>
</gene>
<evidence type="ECO:0000256" key="5">
    <source>
        <dbReference type="SAM" id="MobiDB-lite"/>
    </source>
</evidence>
<dbReference type="RefSeq" id="WP_083965323.1">
    <property type="nucleotide sequence ID" value="NZ_CP015249.1"/>
</dbReference>
<sequence length="332" mass="35970">MPIRLDHARRAVVLLTGLLGAAVAAASGGDHPLIGRYEGADQVGRYDTAFDEVEVMNGPISGARGAGAPGWLRLEGAVTLLYYRLPAGRSSLEVLRNYQASLEGKGFRTLFTCATGNGSCYLTRPGRSPNTAPYDFALALDANPELPRLDGDFIRNYFGTQARYLLARRDGPDGTVYASLSIAEHDRGNHAFIRVVQTQAMDADKIGFVDADAMSRGIADSGRISLYGIHFDFDKDTLRDDSEPTLAEILRLLRTQPDLRLTVVGHTDAQGGAAYNLDLSRRRAATVVAWLERQGIDAARLASRGAGAGEPVAANDNEEGRARNRRVELVRR</sequence>
<dbReference type="OrthoDB" id="9792021at2"/>
<dbReference type="EMBL" id="CP015249">
    <property type="protein sequence ID" value="ANB16628.1"/>
    <property type="molecule type" value="Genomic_DNA"/>
</dbReference>
<dbReference type="InterPro" id="IPR006665">
    <property type="entry name" value="OmpA-like"/>
</dbReference>
<evidence type="ECO:0000256" key="1">
    <source>
        <dbReference type="ARBA" id="ARBA00004442"/>
    </source>
</evidence>
<protein>
    <submittedName>
        <fullName evidence="8">OmpA/MotB domain protein</fullName>
    </submittedName>
</protein>
<keyword evidence="3" id="KW-0998">Cell outer membrane</keyword>
<dbReference type="InterPro" id="IPR006664">
    <property type="entry name" value="OMP_bac"/>
</dbReference>
<dbReference type="SUPFAM" id="SSF103088">
    <property type="entry name" value="OmpA-like"/>
    <property type="match status" value="1"/>
</dbReference>
<dbReference type="PANTHER" id="PTHR30329:SF21">
    <property type="entry name" value="LIPOPROTEIN YIAD-RELATED"/>
    <property type="match status" value="1"/>
</dbReference>
<evidence type="ECO:0000313" key="8">
    <source>
        <dbReference type="EMBL" id="ANB16628.1"/>
    </source>
</evidence>
<dbReference type="AlphaFoldDB" id="A0A167GJF7"/>
<keyword evidence="2 4" id="KW-0472">Membrane</keyword>
<feature type="domain" description="OmpA-like" evidence="7">
    <location>
        <begin position="218"/>
        <end position="332"/>
    </location>
</feature>
<dbReference type="STRING" id="1300342.I596_591"/>
<dbReference type="KEGG" id="dko:I596_591"/>
<dbReference type="Pfam" id="PF00691">
    <property type="entry name" value="OmpA"/>
    <property type="match status" value="1"/>
</dbReference>
<accession>A0A167GJF7</accession>
<feature type="chain" id="PRO_5007886964" evidence="6">
    <location>
        <begin position="27"/>
        <end position="332"/>
    </location>
</feature>
<evidence type="ECO:0000256" key="3">
    <source>
        <dbReference type="ARBA" id="ARBA00023237"/>
    </source>
</evidence>
<evidence type="ECO:0000313" key="9">
    <source>
        <dbReference type="Proteomes" id="UP000076830"/>
    </source>
</evidence>
<comment type="subcellular location">
    <subcellularLocation>
        <location evidence="1">Cell outer membrane</location>
    </subcellularLocation>
</comment>
<dbReference type="Gene3D" id="3.30.1330.60">
    <property type="entry name" value="OmpA-like domain"/>
    <property type="match status" value="1"/>
</dbReference>
<name>A0A167GJF7_9GAMM</name>
<feature type="region of interest" description="Disordered" evidence="5">
    <location>
        <begin position="307"/>
        <end position="332"/>
    </location>
</feature>
<dbReference type="InterPro" id="IPR050330">
    <property type="entry name" value="Bact_OuterMem_StrucFunc"/>
</dbReference>
<feature type="signal peptide" evidence="6">
    <location>
        <begin position="1"/>
        <end position="26"/>
    </location>
</feature>
<organism evidence="8 9">
    <name type="scientific">Dokdonella koreensis DS-123</name>
    <dbReference type="NCBI Taxonomy" id="1300342"/>
    <lineage>
        <taxon>Bacteria</taxon>
        <taxon>Pseudomonadati</taxon>
        <taxon>Pseudomonadota</taxon>
        <taxon>Gammaproteobacteria</taxon>
        <taxon>Lysobacterales</taxon>
        <taxon>Rhodanobacteraceae</taxon>
        <taxon>Dokdonella</taxon>
    </lineage>
</organism>
<proteinExistence type="predicted"/>
<keyword evidence="9" id="KW-1185">Reference proteome</keyword>
<dbReference type="InterPro" id="IPR036737">
    <property type="entry name" value="OmpA-like_sf"/>
</dbReference>
<keyword evidence="6" id="KW-0732">Signal</keyword>
<evidence type="ECO:0000256" key="4">
    <source>
        <dbReference type="PROSITE-ProRule" id="PRU00473"/>
    </source>
</evidence>
<dbReference type="CDD" id="cd07185">
    <property type="entry name" value="OmpA_C-like"/>
    <property type="match status" value="1"/>
</dbReference>
<dbReference type="GO" id="GO:0009279">
    <property type="term" value="C:cell outer membrane"/>
    <property type="evidence" value="ECO:0007669"/>
    <property type="project" value="UniProtKB-SubCell"/>
</dbReference>
<dbReference type="PRINTS" id="PR01021">
    <property type="entry name" value="OMPADOMAIN"/>
</dbReference>
<evidence type="ECO:0000259" key="7">
    <source>
        <dbReference type="PROSITE" id="PS51123"/>
    </source>
</evidence>